<dbReference type="AlphaFoldDB" id="I7I830"/>
<reference evidence="10 11" key="3">
    <citation type="journal article" date="2016" name="Sci. Rep.">
        <title>Genome-wide diversity and gene expression profiling of Babesia microti isolates identify polymorphic genes that mediate host-pathogen interactions.</title>
        <authorList>
            <person name="Silva J.C."/>
            <person name="Cornillot E."/>
            <person name="McCracken C."/>
            <person name="Usmani-Brown S."/>
            <person name="Dwivedi A."/>
            <person name="Ifeonu O.O."/>
            <person name="Crabtree J."/>
            <person name="Gotia H.T."/>
            <person name="Virji A.Z."/>
            <person name="Reynes C."/>
            <person name="Colinge J."/>
            <person name="Kumar V."/>
            <person name="Lawres L."/>
            <person name="Pazzi J.E."/>
            <person name="Pablo J.V."/>
            <person name="Hung C."/>
            <person name="Brancato J."/>
            <person name="Kumari P."/>
            <person name="Orvis J."/>
            <person name="Tretina K."/>
            <person name="Chibucos M."/>
            <person name="Ott S."/>
            <person name="Sadzewicz L."/>
            <person name="Sengamalay N."/>
            <person name="Shetty A.C."/>
            <person name="Su Q."/>
            <person name="Tallon L."/>
            <person name="Fraser C.M."/>
            <person name="Frutos R."/>
            <person name="Molina D.M."/>
            <person name="Krause P.J."/>
            <person name="Ben Mamoun C."/>
        </authorList>
    </citation>
    <scope>NUCLEOTIDE SEQUENCE [LARGE SCALE GENOMIC DNA]</scope>
    <source>
        <strain evidence="10 11">RI</strain>
    </source>
</reference>
<dbReference type="PROSITE" id="PS51701">
    <property type="entry name" value="6_CYS"/>
    <property type="match status" value="1"/>
</dbReference>
<keyword evidence="6" id="KW-1015">Disulfide bond</keyword>
<dbReference type="RefSeq" id="XP_012647442.1">
    <property type="nucleotide sequence ID" value="XM_012791988.1"/>
</dbReference>
<evidence type="ECO:0000256" key="5">
    <source>
        <dbReference type="ARBA" id="ARBA00023136"/>
    </source>
</evidence>
<dbReference type="GO" id="GO:0005886">
    <property type="term" value="C:plasma membrane"/>
    <property type="evidence" value="ECO:0007669"/>
    <property type="project" value="UniProtKB-SubCell"/>
</dbReference>
<dbReference type="Gene3D" id="2.60.40.2860">
    <property type="match status" value="1"/>
</dbReference>
<evidence type="ECO:0000256" key="2">
    <source>
        <dbReference type="ARBA" id="ARBA00004241"/>
    </source>
</evidence>
<evidence type="ECO:0000313" key="10">
    <source>
        <dbReference type="EMBL" id="CCF72833.1"/>
    </source>
</evidence>
<feature type="signal peptide" evidence="8">
    <location>
        <begin position="1"/>
        <end position="17"/>
    </location>
</feature>
<dbReference type="InterPro" id="IPR010884">
    <property type="entry name" value="6_CYS_dom"/>
</dbReference>
<dbReference type="VEuPathDB" id="PiroplasmaDB:BMR1_01G01875"/>
<evidence type="ECO:0000256" key="7">
    <source>
        <dbReference type="ARBA" id="ARBA00023180"/>
    </source>
</evidence>
<protein>
    <submittedName>
        <fullName evidence="10">BmGPI5, Sexual stage antigen, Pfam s48/45</fullName>
    </submittedName>
</protein>
<keyword evidence="3" id="KW-1003">Cell membrane</keyword>
<proteinExistence type="predicted"/>
<evidence type="ECO:0000256" key="8">
    <source>
        <dbReference type="SAM" id="SignalP"/>
    </source>
</evidence>
<dbReference type="GeneID" id="24423447"/>
<evidence type="ECO:0000259" key="9">
    <source>
        <dbReference type="PROSITE" id="PS51701"/>
    </source>
</evidence>
<organism evidence="10 11">
    <name type="scientific">Babesia microti (strain RI)</name>
    <dbReference type="NCBI Taxonomy" id="1133968"/>
    <lineage>
        <taxon>Eukaryota</taxon>
        <taxon>Sar</taxon>
        <taxon>Alveolata</taxon>
        <taxon>Apicomplexa</taxon>
        <taxon>Aconoidasida</taxon>
        <taxon>Piroplasmida</taxon>
        <taxon>Babesiidae</taxon>
        <taxon>Babesia</taxon>
    </lineage>
</organism>
<dbReference type="InterPro" id="IPR038160">
    <property type="entry name" value="6_CYS_dom_sf"/>
</dbReference>
<evidence type="ECO:0000256" key="3">
    <source>
        <dbReference type="ARBA" id="ARBA00022475"/>
    </source>
</evidence>
<feature type="domain" description="6-Cys" evidence="9">
    <location>
        <begin position="749"/>
        <end position="872"/>
    </location>
</feature>
<dbReference type="Proteomes" id="UP000002899">
    <property type="component" value="Chromosome I"/>
</dbReference>
<keyword evidence="4 8" id="KW-0732">Signal</keyword>
<dbReference type="KEGG" id="bmic:BMR1_01G01875"/>
<evidence type="ECO:0000256" key="1">
    <source>
        <dbReference type="ARBA" id="ARBA00004236"/>
    </source>
</evidence>
<dbReference type="GO" id="GO:0009986">
    <property type="term" value="C:cell surface"/>
    <property type="evidence" value="ECO:0007669"/>
    <property type="project" value="UniProtKB-SubCell"/>
</dbReference>
<evidence type="ECO:0000256" key="4">
    <source>
        <dbReference type="ARBA" id="ARBA00022729"/>
    </source>
</evidence>
<reference evidence="10 11" key="2">
    <citation type="journal article" date="2013" name="PLoS ONE">
        <title>Whole genome mapping and re-organization of the nuclear and mitochondrial genomes of Babesia microti isolates.</title>
        <authorList>
            <person name="Cornillot E."/>
            <person name="Dassouli A."/>
            <person name="Garg A."/>
            <person name="Pachikara N."/>
            <person name="Randazzo S."/>
            <person name="Depoix D."/>
            <person name="Carcy B."/>
            <person name="Delbecq S."/>
            <person name="Frutos R."/>
            <person name="Silva J.C."/>
            <person name="Sutton R."/>
            <person name="Krause P.J."/>
            <person name="Mamoun C.B."/>
        </authorList>
    </citation>
    <scope>NUCLEOTIDE SEQUENCE [LARGE SCALE GENOMIC DNA]</scope>
    <source>
        <strain evidence="10 11">RI</strain>
    </source>
</reference>
<reference evidence="10 11" key="1">
    <citation type="journal article" date="2012" name="Nucleic Acids Res.">
        <title>Sequencing of the smallest Apicomplexan genome from the human pathogen Babesia microti.</title>
        <authorList>
            <person name="Cornillot E."/>
            <person name="Hadj-Kaddour K."/>
            <person name="Dassouli A."/>
            <person name="Noel B."/>
            <person name="Ranwez V."/>
            <person name="Vacherie B."/>
            <person name="Augagneur Y."/>
            <person name="Bres V."/>
            <person name="Duclos A."/>
            <person name="Randazzo S."/>
            <person name="Carcy B."/>
            <person name="Debierre-Grockiego F."/>
            <person name="Delbecq S."/>
            <person name="Moubri-Menage K."/>
            <person name="Shams-Eldin H."/>
            <person name="Usmani-Brown S."/>
            <person name="Bringaud F."/>
            <person name="Wincker P."/>
            <person name="Vivares C.P."/>
            <person name="Schwarz R.T."/>
            <person name="Schetters T.P."/>
            <person name="Krause P.J."/>
            <person name="Gorenflot A."/>
            <person name="Berry V."/>
            <person name="Barbe V."/>
            <person name="Ben Mamoun C."/>
        </authorList>
    </citation>
    <scope>NUCLEOTIDE SEQUENCE [LARGE SCALE GENOMIC DNA]</scope>
    <source>
        <strain evidence="10 11">RI</strain>
    </source>
</reference>
<comment type="subcellular location">
    <subcellularLocation>
        <location evidence="1">Cell membrane</location>
    </subcellularLocation>
    <subcellularLocation>
        <location evidence="2">Cell surface</location>
    </subcellularLocation>
</comment>
<dbReference type="EMBL" id="FO082871">
    <property type="protein sequence ID" value="CCF72833.1"/>
    <property type="molecule type" value="Genomic_DNA"/>
</dbReference>
<sequence length="881" mass="99907">MFIILLVVTNFTQFITCATNENERQDGFVDKMFKNGNEWKRFCTLFKPEDKKRPFTHCSVNMHPHETVGIKCPRFLHRNYDIFPLQENHIYTSETSVNTNEVTDPAIFNPEELNLIGKHLSSVYDKDGYNVILSNGGTNDNLKSLYYICGVPSMDTDDYENIDNVGIMLALINIVLLPPNQEDNTRYYNIHLDTNPIVSPYQDVSMIREVDYYGIYKIDCGKETINVQNPVSSTVRSASYVPSEKFNKNSLNEVVKALTRAGNEKSVESTASSSHPSNVITINGLDILKSIKSDPDKIVKLNCQTHHSIVFASANEQHFSPEGIISQTLLLIPDKSYTRSNSLTFSIPVHLKAPICSPTPDKSPENYIYDDRILCKYNASTTTFSTLYCPRETHTFDIKTCKRSFQTWQNYRTNKMIFDKDFNVIAVTDEYYMFLYKNLSAPFTQKLICSCQPKQEVTEANEVSISITPKLDCDFTDPNPSSVGIINNSCNRVVRPGETIVVICREGDVIYPKKGLAYFGNTVFPFDDIDFEGTKRSDLKVVSVGNDKFLITLPSDTKIFLGQQYVFSCSSGKGIREVGFPIKDTGVVIITTGNPNFPQSIDKKLPTLVKKLKQNEYGYYNLKLSYGDLEVECKNYLHDTNENTSALYPINWTDMYSAQSKRGIDPRTMHVVHPNQFMGFHGISFKKLPDKQKLPSILSVSIKNDAIVLHGRQYPLYFVCMDLLEDSVWDGDKGRFAVFEIEFDLDHKEMVGCGVYPKMFKDGRGNVMTNNNCEFDMNIHDKVGFHCPLSNENPIPPVCYAGDIDKKSGTRKVVEIFKRPTDLYEFRSLWIFTKDMLKYAANGSIECSCISQGETLATITISNTGTYIISKLLLVTLILFI</sequence>
<feature type="chain" id="PRO_5003710419" evidence="8">
    <location>
        <begin position="18"/>
        <end position="881"/>
    </location>
</feature>
<keyword evidence="5" id="KW-0472">Membrane</keyword>
<accession>I7I830</accession>
<evidence type="ECO:0000313" key="11">
    <source>
        <dbReference type="Proteomes" id="UP000002899"/>
    </source>
</evidence>
<evidence type="ECO:0000256" key="6">
    <source>
        <dbReference type="ARBA" id="ARBA00023157"/>
    </source>
</evidence>
<name>I7I830_BABMR</name>
<keyword evidence="7" id="KW-0325">Glycoprotein</keyword>
<gene>
    <name evidence="10" type="ORF">BMR1_01G01875</name>
</gene>
<keyword evidence="11" id="KW-1185">Reference proteome</keyword>